<reference evidence="1 2" key="1">
    <citation type="submission" date="2016-07" db="EMBL/GenBank/DDBJ databases">
        <title>Pervasive Adenine N6-methylation of Active Genes in Fungi.</title>
        <authorList>
            <consortium name="DOE Joint Genome Institute"/>
            <person name="Mondo S.J."/>
            <person name="Dannebaum R.O."/>
            <person name="Kuo R.C."/>
            <person name="Labutti K."/>
            <person name="Haridas S."/>
            <person name="Kuo A."/>
            <person name="Salamov A."/>
            <person name="Ahrendt S.R."/>
            <person name="Lipzen A."/>
            <person name="Sullivan W."/>
            <person name="Andreopoulos W.B."/>
            <person name="Clum A."/>
            <person name="Lindquist E."/>
            <person name="Daum C."/>
            <person name="Ramamoorthy G.K."/>
            <person name="Gryganskyi A."/>
            <person name="Culley D."/>
            <person name="Magnuson J.K."/>
            <person name="James T.Y."/>
            <person name="O'Malley M.A."/>
            <person name="Stajich J.E."/>
            <person name="Spatafora J.W."/>
            <person name="Visel A."/>
            <person name="Grigoriev I.V."/>
        </authorList>
    </citation>
    <scope>NUCLEOTIDE SEQUENCE [LARGE SCALE GENOMIC DNA]</scope>
    <source>
        <strain evidence="1 2">PL171</strain>
    </source>
</reference>
<accession>A0A1Y2HJQ5</accession>
<dbReference type="SUPFAM" id="SSF49447">
    <property type="entry name" value="Second domain of Mu2 adaptin subunit (ap50) of ap2 adaptor"/>
    <property type="match status" value="1"/>
</dbReference>
<dbReference type="EMBL" id="MCFL01000026">
    <property type="protein sequence ID" value="ORZ34805.1"/>
    <property type="molecule type" value="Genomic_DNA"/>
</dbReference>
<evidence type="ECO:0000313" key="1">
    <source>
        <dbReference type="EMBL" id="ORZ34805.1"/>
    </source>
</evidence>
<dbReference type="Proteomes" id="UP000193411">
    <property type="component" value="Unassembled WGS sequence"/>
</dbReference>
<proteinExistence type="predicted"/>
<dbReference type="InterPro" id="IPR036168">
    <property type="entry name" value="AP2_Mu_C_sf"/>
</dbReference>
<dbReference type="OrthoDB" id="870at2759"/>
<evidence type="ECO:0000313" key="2">
    <source>
        <dbReference type="Proteomes" id="UP000193411"/>
    </source>
</evidence>
<protein>
    <submittedName>
        <fullName evidence="1">Uncharacterized protein</fullName>
    </submittedName>
</protein>
<gene>
    <name evidence="1" type="ORF">BCR44DRAFT_33635</name>
</gene>
<organism evidence="1 2">
    <name type="scientific">Catenaria anguillulae PL171</name>
    <dbReference type="NCBI Taxonomy" id="765915"/>
    <lineage>
        <taxon>Eukaryota</taxon>
        <taxon>Fungi</taxon>
        <taxon>Fungi incertae sedis</taxon>
        <taxon>Blastocladiomycota</taxon>
        <taxon>Blastocladiomycetes</taxon>
        <taxon>Blastocladiales</taxon>
        <taxon>Catenariaceae</taxon>
        <taxon>Catenaria</taxon>
    </lineage>
</organism>
<sequence>MTGIVLSGRLVTKASVSGVKVSRVGVHKEEYKAYQGVKYVVVADGLEYRVSC</sequence>
<name>A0A1Y2HJQ5_9FUNG</name>
<keyword evidence="2" id="KW-1185">Reference proteome</keyword>
<dbReference type="AlphaFoldDB" id="A0A1Y2HJQ5"/>
<comment type="caution">
    <text evidence="1">The sequence shown here is derived from an EMBL/GenBank/DDBJ whole genome shotgun (WGS) entry which is preliminary data.</text>
</comment>